<dbReference type="AlphaFoldDB" id="A0AAD6STS0"/>
<comment type="caution">
    <text evidence="2">The sequence shown here is derived from an EMBL/GenBank/DDBJ whole genome shotgun (WGS) entry which is preliminary data.</text>
</comment>
<keyword evidence="1" id="KW-0472">Membrane</keyword>
<proteinExistence type="predicted"/>
<feature type="transmembrane region" description="Helical" evidence="1">
    <location>
        <begin position="13"/>
        <end position="39"/>
    </location>
</feature>
<reference evidence="2" key="1">
    <citation type="submission" date="2023-03" db="EMBL/GenBank/DDBJ databases">
        <title>Massive genome expansion in bonnet fungi (Mycena s.s.) driven by repeated elements and novel gene families across ecological guilds.</title>
        <authorList>
            <consortium name="Lawrence Berkeley National Laboratory"/>
            <person name="Harder C.B."/>
            <person name="Miyauchi S."/>
            <person name="Viragh M."/>
            <person name="Kuo A."/>
            <person name="Thoen E."/>
            <person name="Andreopoulos B."/>
            <person name="Lu D."/>
            <person name="Skrede I."/>
            <person name="Drula E."/>
            <person name="Henrissat B."/>
            <person name="Morin E."/>
            <person name="Kohler A."/>
            <person name="Barry K."/>
            <person name="LaButti K."/>
            <person name="Morin E."/>
            <person name="Salamov A."/>
            <person name="Lipzen A."/>
            <person name="Mereny Z."/>
            <person name="Hegedus B."/>
            <person name="Baldrian P."/>
            <person name="Stursova M."/>
            <person name="Weitz H."/>
            <person name="Taylor A."/>
            <person name="Grigoriev I.V."/>
            <person name="Nagy L.G."/>
            <person name="Martin F."/>
            <person name="Kauserud H."/>
        </authorList>
    </citation>
    <scope>NUCLEOTIDE SEQUENCE</scope>
    <source>
        <strain evidence="2">CBHHK200</strain>
    </source>
</reference>
<accession>A0AAD6STS0</accession>
<sequence length="132" mass="14720">MVERARVHAGWDIVVRVAAGATLLSCCPPSSMTWAWLFLARRRTSFYSHLVASANSLTIYLPSLSCSGSNNPFIKTLFSVHAITTQVQPHNEDTVVNVEQPVKHMRAPSMCRKGIIRWRGASPRRGRRHPPG</sequence>
<protein>
    <submittedName>
        <fullName evidence="2">Uncharacterized protein</fullName>
    </submittedName>
</protein>
<gene>
    <name evidence="2" type="ORF">C8F04DRAFT_1261511</name>
</gene>
<keyword evidence="1" id="KW-0812">Transmembrane</keyword>
<evidence type="ECO:0000256" key="1">
    <source>
        <dbReference type="SAM" id="Phobius"/>
    </source>
</evidence>
<dbReference type="Proteomes" id="UP001218188">
    <property type="component" value="Unassembled WGS sequence"/>
</dbReference>
<keyword evidence="3" id="KW-1185">Reference proteome</keyword>
<name>A0AAD6STS0_9AGAR</name>
<keyword evidence="1" id="KW-1133">Transmembrane helix</keyword>
<dbReference type="EMBL" id="JARJCM010000069">
    <property type="protein sequence ID" value="KAJ7032936.1"/>
    <property type="molecule type" value="Genomic_DNA"/>
</dbReference>
<evidence type="ECO:0000313" key="3">
    <source>
        <dbReference type="Proteomes" id="UP001218188"/>
    </source>
</evidence>
<evidence type="ECO:0000313" key="2">
    <source>
        <dbReference type="EMBL" id="KAJ7032936.1"/>
    </source>
</evidence>
<organism evidence="2 3">
    <name type="scientific">Mycena alexandri</name>
    <dbReference type="NCBI Taxonomy" id="1745969"/>
    <lineage>
        <taxon>Eukaryota</taxon>
        <taxon>Fungi</taxon>
        <taxon>Dikarya</taxon>
        <taxon>Basidiomycota</taxon>
        <taxon>Agaricomycotina</taxon>
        <taxon>Agaricomycetes</taxon>
        <taxon>Agaricomycetidae</taxon>
        <taxon>Agaricales</taxon>
        <taxon>Marasmiineae</taxon>
        <taxon>Mycenaceae</taxon>
        <taxon>Mycena</taxon>
    </lineage>
</organism>